<name>A0A6P1W5H1_9BACT</name>
<dbReference type="AlphaFoldDB" id="A0A6P1W5H1"/>
<dbReference type="Gene3D" id="3.30.920.30">
    <property type="entry name" value="Hypothetical protein"/>
    <property type="match status" value="1"/>
</dbReference>
<dbReference type="RefSeq" id="WP_162390656.1">
    <property type="nucleotide sequence ID" value="NZ_CP045997.1"/>
</dbReference>
<organism evidence="1 2">
    <name type="scientific">Spirosoma endbachense</name>
    <dbReference type="NCBI Taxonomy" id="2666025"/>
    <lineage>
        <taxon>Bacteria</taxon>
        <taxon>Pseudomonadati</taxon>
        <taxon>Bacteroidota</taxon>
        <taxon>Cytophagia</taxon>
        <taxon>Cytophagales</taxon>
        <taxon>Cytophagaceae</taxon>
        <taxon>Spirosoma</taxon>
    </lineage>
</organism>
<dbReference type="SUPFAM" id="SSF54786">
    <property type="entry name" value="YcfA/nrd intein domain"/>
    <property type="match status" value="1"/>
</dbReference>
<gene>
    <name evidence="1" type="ORF">GJR95_36905</name>
</gene>
<sequence length="83" mass="9591">MKTSMLIIMLEKAGWQQIRQVEGDFLFSHSSHSKLISIPNLGEQPLKVELLNDIFQTAGLKARVHKVAFNPRTIWNAWQRLFS</sequence>
<dbReference type="EMBL" id="CP045997">
    <property type="protein sequence ID" value="QHW00266.1"/>
    <property type="molecule type" value="Genomic_DNA"/>
</dbReference>
<evidence type="ECO:0000313" key="1">
    <source>
        <dbReference type="EMBL" id="QHW00266.1"/>
    </source>
</evidence>
<dbReference type="Proteomes" id="UP000464577">
    <property type="component" value="Chromosome"/>
</dbReference>
<keyword evidence="2" id="KW-1185">Reference proteome</keyword>
<dbReference type="KEGG" id="senf:GJR95_36905"/>
<proteinExistence type="predicted"/>
<protein>
    <recommendedName>
        <fullName evidence="3">Addiction module toxin, HicA family</fullName>
    </recommendedName>
</protein>
<reference evidence="1 2" key="1">
    <citation type="submission" date="2019-11" db="EMBL/GenBank/DDBJ databases">
        <title>Spirosoma endbachense sp. nov., isolated from a natural salt meadow.</title>
        <authorList>
            <person name="Rojas J."/>
            <person name="Ambika Manirajan B."/>
            <person name="Ratering S."/>
            <person name="Suarez C."/>
            <person name="Geissler-Plaum R."/>
            <person name="Schnell S."/>
        </authorList>
    </citation>
    <scope>NUCLEOTIDE SEQUENCE [LARGE SCALE GENOMIC DNA]</scope>
    <source>
        <strain evidence="1 2">I-24</strain>
    </source>
</reference>
<dbReference type="InterPro" id="IPR038570">
    <property type="entry name" value="HicA_sf"/>
</dbReference>
<accession>A0A6P1W5H1</accession>
<evidence type="ECO:0008006" key="3">
    <source>
        <dbReference type="Google" id="ProtNLM"/>
    </source>
</evidence>
<evidence type="ECO:0000313" key="2">
    <source>
        <dbReference type="Proteomes" id="UP000464577"/>
    </source>
</evidence>